<dbReference type="EMBL" id="QQAZ01000014">
    <property type="protein sequence ID" value="RDI45061.1"/>
    <property type="molecule type" value="Genomic_DNA"/>
</dbReference>
<evidence type="ECO:0000313" key="3">
    <source>
        <dbReference type="Proteomes" id="UP000255355"/>
    </source>
</evidence>
<accession>A0A370GNA0</accession>
<dbReference type="AlphaFoldDB" id="A0A370GNA0"/>
<dbReference type="PANTHER" id="PTHR48228:SF7">
    <property type="entry name" value="FATTY ACYL-COA TRANSFERASE RV3272-RELATED"/>
    <property type="match status" value="1"/>
</dbReference>
<sequence>MESENRCAALGWAASGAMEITGFADGPPVLSPAPAFGLLTEVAREFGAVTERIGARVDPDAAEVLSRRTDGDQHTAGERRGRRGQRSVGGSSRLLRSVDGWCAVTLSRVEDREAVPAITGDAGGGDPWALLEAATARWPAAELADRAQLLGVPAAALPTSPRRGMPWRSERIADPVAGRGLGDCVVVDLSSLWAGPLCAQLLGRAGARIVKVESVHRPDAARAVPDFFDYLHAGHEFVSVDFRTDEGRRELGAMIDAADIVLEASRPRALNQLGLGLDDRPHRPGQVWLSITGYGRRHPMRVAFGDDAAVAGGLVGYHRGEPVFCADAIADPLSGMCAALAAAAAIEAGGGLLLDLSMRDTAAAFATAPALSHGPHRVFRHDPDTWFVTCDHLGRTQQVFPQPVPLRPASSRRGPR</sequence>
<dbReference type="STRING" id="1210089.GCA_001613165_02773"/>
<dbReference type="Pfam" id="PF02515">
    <property type="entry name" value="CoA_transf_3"/>
    <property type="match status" value="1"/>
</dbReference>
<feature type="region of interest" description="Disordered" evidence="1">
    <location>
        <begin position="64"/>
        <end position="91"/>
    </location>
</feature>
<comment type="caution">
    <text evidence="2">The sequence shown here is derived from an EMBL/GenBank/DDBJ whole genome shotgun (WGS) entry which is preliminary data.</text>
</comment>
<dbReference type="PANTHER" id="PTHR48228">
    <property type="entry name" value="SUCCINYL-COA--D-CITRAMALATE COA-TRANSFERASE"/>
    <property type="match status" value="1"/>
</dbReference>
<dbReference type="SUPFAM" id="SSF89796">
    <property type="entry name" value="CoA-transferase family III (CaiB/BaiF)"/>
    <property type="match status" value="2"/>
</dbReference>
<keyword evidence="2" id="KW-0808">Transferase</keyword>
<keyword evidence="3" id="KW-1185">Reference proteome</keyword>
<dbReference type="InterPro" id="IPR003673">
    <property type="entry name" value="CoA-Trfase_fam_III"/>
</dbReference>
<organism evidence="2 3">
    <name type="scientific">Nocardia mexicana</name>
    <dbReference type="NCBI Taxonomy" id="279262"/>
    <lineage>
        <taxon>Bacteria</taxon>
        <taxon>Bacillati</taxon>
        <taxon>Actinomycetota</taxon>
        <taxon>Actinomycetes</taxon>
        <taxon>Mycobacteriales</taxon>
        <taxon>Nocardiaceae</taxon>
        <taxon>Nocardia</taxon>
    </lineage>
</organism>
<dbReference type="GO" id="GO:0016740">
    <property type="term" value="F:transferase activity"/>
    <property type="evidence" value="ECO:0007669"/>
    <property type="project" value="UniProtKB-KW"/>
</dbReference>
<evidence type="ECO:0000313" key="2">
    <source>
        <dbReference type="EMBL" id="RDI45061.1"/>
    </source>
</evidence>
<evidence type="ECO:0000256" key="1">
    <source>
        <dbReference type="SAM" id="MobiDB-lite"/>
    </source>
</evidence>
<dbReference type="Proteomes" id="UP000255355">
    <property type="component" value="Unassembled WGS sequence"/>
</dbReference>
<dbReference type="InterPro" id="IPR023606">
    <property type="entry name" value="CoA-Trfase_III_dom_1_sf"/>
</dbReference>
<feature type="compositionally biased region" description="Basic and acidic residues" evidence="1">
    <location>
        <begin position="64"/>
        <end position="79"/>
    </location>
</feature>
<dbReference type="InterPro" id="IPR050509">
    <property type="entry name" value="CoA-transferase_III"/>
</dbReference>
<reference evidence="2 3" key="1">
    <citation type="submission" date="2018-07" db="EMBL/GenBank/DDBJ databases">
        <title>Genomic Encyclopedia of Type Strains, Phase IV (KMG-IV): sequencing the most valuable type-strain genomes for metagenomic binning, comparative biology and taxonomic classification.</title>
        <authorList>
            <person name="Goeker M."/>
        </authorList>
    </citation>
    <scope>NUCLEOTIDE SEQUENCE [LARGE SCALE GENOMIC DNA]</scope>
    <source>
        <strain evidence="2 3">DSM 44952</strain>
    </source>
</reference>
<proteinExistence type="predicted"/>
<name>A0A370GNA0_9NOCA</name>
<dbReference type="Gene3D" id="3.40.50.10540">
    <property type="entry name" value="Crotonobetainyl-coa:carnitine coa-transferase, domain 1"/>
    <property type="match status" value="1"/>
</dbReference>
<protein>
    <submittedName>
        <fullName evidence="2">CoA transferase family III</fullName>
    </submittedName>
</protein>
<gene>
    <name evidence="2" type="ORF">DFR68_11482</name>
</gene>